<dbReference type="Proteomes" id="UP001195483">
    <property type="component" value="Unassembled WGS sequence"/>
</dbReference>
<reference evidence="1" key="2">
    <citation type="journal article" date="2021" name="Genome Biol. Evol.">
        <title>Developing a high-quality reference genome for a parasitic bivalve with doubly uniparental inheritance (Bivalvia: Unionida).</title>
        <authorList>
            <person name="Smith C.H."/>
        </authorList>
    </citation>
    <scope>NUCLEOTIDE SEQUENCE</scope>
    <source>
        <strain evidence="1">CHS0354</strain>
        <tissue evidence="1">Mantle</tissue>
    </source>
</reference>
<evidence type="ECO:0000313" key="1">
    <source>
        <dbReference type="EMBL" id="KAK3591202.1"/>
    </source>
</evidence>
<gene>
    <name evidence="1" type="ORF">CHS0354_003831</name>
</gene>
<keyword evidence="2" id="KW-1185">Reference proteome</keyword>
<dbReference type="EMBL" id="JAEAOA010000299">
    <property type="protein sequence ID" value="KAK3591202.1"/>
    <property type="molecule type" value="Genomic_DNA"/>
</dbReference>
<sequence length="214" mass="24422">MNILLRTRLKSDKSETNMTDNLLFPDSNRLNPIYDVDVNGDPHRHVDYLDRDYYTASDVSAFPSGASNREIRLPHGSEQWPKVRGSMNTDTYARPMKLPRARALSIEDKEDKKKNKNAGGDLAIYAFPMKNGKFRKYSNDAEGTLDTIDHRSMDNDKDNVSKSRLSEHINETSEGDYNITHFSGRTLENETSQNLYDATNFPLPRPSALINTYL</sequence>
<comment type="caution">
    <text evidence="1">The sequence shown here is derived from an EMBL/GenBank/DDBJ whole genome shotgun (WGS) entry which is preliminary data.</text>
</comment>
<protein>
    <submittedName>
        <fullName evidence="1">Uncharacterized protein</fullName>
    </submittedName>
</protein>
<evidence type="ECO:0000313" key="2">
    <source>
        <dbReference type="Proteomes" id="UP001195483"/>
    </source>
</evidence>
<accession>A0AAE0SFP1</accession>
<name>A0AAE0SFP1_9BIVA</name>
<dbReference type="AlphaFoldDB" id="A0AAE0SFP1"/>
<reference evidence="1" key="3">
    <citation type="submission" date="2023-05" db="EMBL/GenBank/DDBJ databases">
        <authorList>
            <person name="Smith C.H."/>
        </authorList>
    </citation>
    <scope>NUCLEOTIDE SEQUENCE</scope>
    <source>
        <strain evidence="1">CHS0354</strain>
        <tissue evidence="1">Mantle</tissue>
    </source>
</reference>
<organism evidence="1 2">
    <name type="scientific">Potamilus streckersoni</name>
    <dbReference type="NCBI Taxonomy" id="2493646"/>
    <lineage>
        <taxon>Eukaryota</taxon>
        <taxon>Metazoa</taxon>
        <taxon>Spiralia</taxon>
        <taxon>Lophotrochozoa</taxon>
        <taxon>Mollusca</taxon>
        <taxon>Bivalvia</taxon>
        <taxon>Autobranchia</taxon>
        <taxon>Heteroconchia</taxon>
        <taxon>Palaeoheterodonta</taxon>
        <taxon>Unionida</taxon>
        <taxon>Unionoidea</taxon>
        <taxon>Unionidae</taxon>
        <taxon>Ambleminae</taxon>
        <taxon>Lampsilini</taxon>
        <taxon>Potamilus</taxon>
    </lineage>
</organism>
<reference evidence="1" key="1">
    <citation type="journal article" date="2021" name="Genome Biol. Evol.">
        <title>A High-Quality Reference Genome for a Parasitic Bivalve with Doubly Uniparental Inheritance (Bivalvia: Unionida).</title>
        <authorList>
            <person name="Smith C.H."/>
        </authorList>
    </citation>
    <scope>NUCLEOTIDE SEQUENCE</scope>
    <source>
        <strain evidence="1">CHS0354</strain>
    </source>
</reference>
<proteinExistence type="predicted"/>